<gene>
    <name evidence="1" type="ORF">J2X07_003946</name>
</gene>
<dbReference type="EMBL" id="JAVDWA010000013">
    <property type="protein sequence ID" value="MDR7074931.1"/>
    <property type="molecule type" value="Genomic_DNA"/>
</dbReference>
<evidence type="ECO:0000313" key="2">
    <source>
        <dbReference type="Proteomes" id="UP001258181"/>
    </source>
</evidence>
<organism evidence="1 2">
    <name type="scientific">Fictibacillus barbaricus</name>
    <dbReference type="NCBI Taxonomy" id="182136"/>
    <lineage>
        <taxon>Bacteria</taxon>
        <taxon>Bacillati</taxon>
        <taxon>Bacillota</taxon>
        <taxon>Bacilli</taxon>
        <taxon>Bacillales</taxon>
        <taxon>Fictibacillaceae</taxon>
        <taxon>Fictibacillus</taxon>
    </lineage>
</organism>
<dbReference type="Proteomes" id="UP001258181">
    <property type="component" value="Unassembled WGS sequence"/>
</dbReference>
<keyword evidence="2" id="KW-1185">Reference proteome</keyword>
<dbReference type="RefSeq" id="WP_310262721.1">
    <property type="nucleotide sequence ID" value="NZ_JAVDWA010000013.1"/>
</dbReference>
<comment type="caution">
    <text evidence="1">The sequence shown here is derived from an EMBL/GenBank/DDBJ whole genome shotgun (WGS) entry which is preliminary data.</text>
</comment>
<proteinExistence type="predicted"/>
<accession>A0ABU1U6A8</accession>
<sequence>MKAQTKERAQLLYSMLGQIHQKKSYSEDELNKLTEISQLLKEDVEIGKKTSGVLADLTEFGANALEKKTDQERNNYIKQEDRKLKEYYEHFKMLFEEKNE</sequence>
<protein>
    <submittedName>
        <fullName evidence="1">Phage-associated protein</fullName>
    </submittedName>
</protein>
<reference evidence="1 2" key="1">
    <citation type="submission" date="2023-07" db="EMBL/GenBank/DDBJ databases">
        <title>Sorghum-associated microbial communities from plants grown in Nebraska, USA.</title>
        <authorList>
            <person name="Schachtman D."/>
        </authorList>
    </citation>
    <scope>NUCLEOTIDE SEQUENCE [LARGE SCALE GENOMIC DNA]</scope>
    <source>
        <strain evidence="1 2">BE211</strain>
    </source>
</reference>
<name>A0ABU1U6A8_9BACL</name>
<evidence type="ECO:0000313" key="1">
    <source>
        <dbReference type="EMBL" id="MDR7074931.1"/>
    </source>
</evidence>